<dbReference type="InterPro" id="IPR029044">
    <property type="entry name" value="Nucleotide-diphossugar_trans"/>
</dbReference>
<evidence type="ECO:0000313" key="7">
    <source>
        <dbReference type="Proteomes" id="UP000095649"/>
    </source>
</evidence>
<evidence type="ECO:0000256" key="3">
    <source>
        <dbReference type="ARBA" id="ARBA00022676"/>
    </source>
</evidence>
<dbReference type="SUPFAM" id="SSF53448">
    <property type="entry name" value="Nucleotide-diphospho-sugar transferases"/>
    <property type="match status" value="1"/>
</dbReference>
<evidence type="ECO:0000313" key="6">
    <source>
        <dbReference type="EMBL" id="CUN24640.1"/>
    </source>
</evidence>
<comment type="pathway">
    <text evidence="1">Cell wall biogenesis; cell wall polysaccharide biosynthesis.</text>
</comment>
<feature type="domain" description="Glycosyltransferase 2-like" evidence="5">
    <location>
        <begin position="24"/>
        <end position="215"/>
    </location>
</feature>
<gene>
    <name evidence="6" type="primary">wbbL_2</name>
    <name evidence="6" type="ORF">ERS852582_02775</name>
</gene>
<dbReference type="AlphaFoldDB" id="A0A173VCX6"/>
<reference evidence="6 7" key="1">
    <citation type="submission" date="2015-09" db="EMBL/GenBank/DDBJ databases">
        <authorList>
            <consortium name="Pathogen Informatics"/>
        </authorList>
    </citation>
    <scope>NUCLEOTIDE SEQUENCE [LARGE SCALE GENOMIC DNA]</scope>
    <source>
        <strain evidence="6 7">2789STDY5834970</strain>
    </source>
</reference>
<dbReference type="InterPro" id="IPR001173">
    <property type="entry name" value="Glyco_trans_2-like"/>
</dbReference>
<dbReference type="Pfam" id="PF00535">
    <property type="entry name" value="Glycos_transf_2"/>
    <property type="match status" value="1"/>
</dbReference>
<dbReference type="Gene3D" id="3.90.550.10">
    <property type="entry name" value="Spore Coat Polysaccharide Biosynthesis Protein SpsA, Chain A"/>
    <property type="match status" value="1"/>
</dbReference>
<dbReference type="Proteomes" id="UP000095649">
    <property type="component" value="Unassembled WGS sequence"/>
</dbReference>
<protein>
    <submittedName>
        <fullName evidence="6">dTDP-Rha:alpha-D-GlcNAc-pyrophosphate polyprenol, alpha-3-L-rhamnosyltransferase</fullName>
        <ecNumber evidence="6">2.4.-.-</ecNumber>
    </submittedName>
</protein>
<dbReference type="PANTHER" id="PTHR43179">
    <property type="entry name" value="RHAMNOSYLTRANSFERASE WBBL"/>
    <property type="match status" value="1"/>
</dbReference>
<keyword evidence="4 6" id="KW-0808">Transferase</keyword>
<comment type="similarity">
    <text evidence="2">Belongs to the glycosyltransferase 2 family.</text>
</comment>
<sequence>MTSSRWSEPLTQTELKGGTQMELSACIVVYNGAGEAIRAAQTVLDCTRRYPLTLYLVDNASPDGSGQQLTAAAKDGTLRTAPGQTVQVLCRLENGGFGTGHNTVLSLLHSRVHFILNPDIQLTADTLSDLADWMAAHPGVVMTRPGLTFPDGRPQQLPLRRCNVRAMAYRQLPCLRFWAKCNDRYLMADKDLTKPTEIEFCTGSFSAVDTAAFKAVGGFDEGYFMYVEDADLTQKMRTRGKAYLVPQYTAIHAWHRAAHRSLKPFLWQLRSLLRYFSKWGFAW</sequence>
<accession>A0A173VCX6</accession>
<evidence type="ECO:0000256" key="2">
    <source>
        <dbReference type="ARBA" id="ARBA00006739"/>
    </source>
</evidence>
<keyword evidence="3 6" id="KW-0328">Glycosyltransferase</keyword>
<evidence type="ECO:0000259" key="5">
    <source>
        <dbReference type="Pfam" id="PF00535"/>
    </source>
</evidence>
<evidence type="ECO:0000256" key="1">
    <source>
        <dbReference type="ARBA" id="ARBA00004776"/>
    </source>
</evidence>
<dbReference type="EMBL" id="CYXN01000048">
    <property type="protein sequence ID" value="CUN24640.1"/>
    <property type="molecule type" value="Genomic_DNA"/>
</dbReference>
<name>A0A173VCX6_9FIRM</name>
<organism evidence="6 7">
    <name type="scientific">Faecalibacterium prausnitzii</name>
    <dbReference type="NCBI Taxonomy" id="853"/>
    <lineage>
        <taxon>Bacteria</taxon>
        <taxon>Bacillati</taxon>
        <taxon>Bacillota</taxon>
        <taxon>Clostridia</taxon>
        <taxon>Eubacteriales</taxon>
        <taxon>Oscillospiraceae</taxon>
        <taxon>Faecalibacterium</taxon>
    </lineage>
</organism>
<dbReference type="PANTHER" id="PTHR43179:SF12">
    <property type="entry name" value="GALACTOFURANOSYLTRANSFERASE GLFT2"/>
    <property type="match status" value="1"/>
</dbReference>
<proteinExistence type="inferred from homology"/>
<evidence type="ECO:0000256" key="4">
    <source>
        <dbReference type="ARBA" id="ARBA00022679"/>
    </source>
</evidence>
<dbReference type="EC" id="2.4.-.-" evidence="6"/>
<dbReference type="GO" id="GO:0016757">
    <property type="term" value="F:glycosyltransferase activity"/>
    <property type="evidence" value="ECO:0007669"/>
    <property type="project" value="UniProtKB-KW"/>
</dbReference>